<dbReference type="PANTHER" id="PTHR12001">
    <property type="entry name" value="GERANYLGERANYL PYROPHOSPHATE SYNTHASE"/>
    <property type="match status" value="1"/>
</dbReference>
<keyword evidence="3 6" id="KW-0808">Transferase</keyword>
<evidence type="ECO:0000313" key="7">
    <source>
        <dbReference type="EMBL" id="RQG98320.1"/>
    </source>
</evidence>
<dbReference type="Proteomes" id="UP000281431">
    <property type="component" value="Unassembled WGS sequence"/>
</dbReference>
<evidence type="ECO:0000256" key="6">
    <source>
        <dbReference type="RuleBase" id="RU004466"/>
    </source>
</evidence>
<evidence type="ECO:0000256" key="3">
    <source>
        <dbReference type="ARBA" id="ARBA00022679"/>
    </source>
</evidence>
<protein>
    <submittedName>
        <fullName evidence="7">Polyprenyl synthetase family protein</fullName>
    </submittedName>
</protein>
<dbReference type="GO" id="GO:0004659">
    <property type="term" value="F:prenyltransferase activity"/>
    <property type="evidence" value="ECO:0007669"/>
    <property type="project" value="InterPro"/>
</dbReference>
<comment type="cofactor">
    <cofactor evidence="1">
        <name>Mg(2+)</name>
        <dbReference type="ChEBI" id="CHEBI:18420"/>
    </cofactor>
</comment>
<evidence type="ECO:0000313" key="8">
    <source>
        <dbReference type="Proteomes" id="UP000281431"/>
    </source>
</evidence>
<dbReference type="CDD" id="cd00685">
    <property type="entry name" value="Trans_IPPS_HT"/>
    <property type="match status" value="1"/>
</dbReference>
<keyword evidence="8" id="KW-1185">Reference proteome</keyword>
<dbReference type="SFLD" id="SFLDG01017">
    <property type="entry name" value="Polyprenyl_Transferase_Like"/>
    <property type="match status" value="1"/>
</dbReference>
<evidence type="ECO:0000256" key="2">
    <source>
        <dbReference type="ARBA" id="ARBA00006706"/>
    </source>
</evidence>
<dbReference type="OrthoDB" id="26738at2157"/>
<dbReference type="InterPro" id="IPR033749">
    <property type="entry name" value="Polyprenyl_synt_CS"/>
</dbReference>
<reference evidence="7 8" key="1">
    <citation type="submission" date="2018-10" db="EMBL/GenBank/DDBJ databases">
        <title>Natrarchaeobius chitinivorans gen. nov., sp. nov., and Natrarchaeobius haloalkaliphilus sp. nov., alkaliphilic, chitin-utilizing haloarchaea from hypersaline alkaline lakes.</title>
        <authorList>
            <person name="Sorokin D.Y."/>
            <person name="Elcheninov A.G."/>
            <person name="Kostrikina N.A."/>
            <person name="Bale N.J."/>
            <person name="Sinninghe Damste J.S."/>
            <person name="Khijniak T.V."/>
            <person name="Kublanov I.V."/>
            <person name="Toshchakov S.V."/>
        </authorList>
    </citation>
    <scope>NUCLEOTIDE SEQUENCE [LARGE SCALE GENOMIC DNA]</scope>
    <source>
        <strain evidence="7 8">AArcht7</strain>
    </source>
</reference>
<dbReference type="InterPro" id="IPR000092">
    <property type="entry name" value="Polyprenyl_synt"/>
</dbReference>
<keyword evidence="5" id="KW-0460">Magnesium</keyword>
<dbReference type="Pfam" id="PF00348">
    <property type="entry name" value="polyprenyl_synt"/>
    <property type="match status" value="1"/>
</dbReference>
<dbReference type="PANTHER" id="PTHR12001:SF85">
    <property type="entry name" value="SHORT CHAIN ISOPRENYL DIPHOSPHATE SYNTHASE"/>
    <property type="match status" value="1"/>
</dbReference>
<comment type="caution">
    <text evidence="7">The sequence shown here is derived from an EMBL/GenBank/DDBJ whole genome shotgun (WGS) entry which is preliminary data.</text>
</comment>
<gene>
    <name evidence="7" type="ORF">EA472_18080</name>
</gene>
<organism evidence="7 8">
    <name type="scientific">Natrarchaeobius chitinivorans</name>
    <dbReference type="NCBI Taxonomy" id="1679083"/>
    <lineage>
        <taxon>Archaea</taxon>
        <taxon>Methanobacteriati</taxon>
        <taxon>Methanobacteriota</taxon>
        <taxon>Stenosarchaea group</taxon>
        <taxon>Halobacteria</taxon>
        <taxon>Halobacteriales</taxon>
        <taxon>Natrialbaceae</taxon>
        <taxon>Natrarchaeobius</taxon>
    </lineage>
</organism>
<comment type="similarity">
    <text evidence="2 6">Belongs to the FPP/GGPP synthase family.</text>
</comment>
<dbReference type="Gene3D" id="1.10.600.10">
    <property type="entry name" value="Farnesyl Diphosphate Synthase"/>
    <property type="match status" value="1"/>
</dbReference>
<dbReference type="EMBL" id="REFZ01000016">
    <property type="protein sequence ID" value="RQG98320.1"/>
    <property type="molecule type" value="Genomic_DNA"/>
</dbReference>
<keyword evidence="4" id="KW-0479">Metal-binding</keyword>
<dbReference type="PROSITE" id="PS00723">
    <property type="entry name" value="POLYPRENYL_SYNTHASE_1"/>
    <property type="match status" value="1"/>
</dbReference>
<dbReference type="GO" id="GO:0008299">
    <property type="term" value="P:isoprenoid biosynthetic process"/>
    <property type="evidence" value="ECO:0007669"/>
    <property type="project" value="InterPro"/>
</dbReference>
<dbReference type="GO" id="GO:0046872">
    <property type="term" value="F:metal ion binding"/>
    <property type="evidence" value="ECO:0007669"/>
    <property type="project" value="UniProtKB-KW"/>
</dbReference>
<sequence>MTSPQAREEAVLEAVRKRRERVNEAIPENLPIRRPERLYEASRYLLDAGGKRLRPTVLLTTAEALADVSPLSVDYRSFPTLDDAQPDGTAVGGRDASAQSSAVIDVMNAAVSVEVIQSFTLIHDDIMDDDDLRRGVPAVHREYDLETAILAGDTLYSKAFEIMLETGAKPDRTVEALDVLATTCTKICEGQSLDVSFEKREDVSTEEYLEMVEQKTAVLYAASACLPAVLMGADDETIDALYGYGLDIGRAFQIQDDVLDLTVPSEELGKQRGSDLVENKQTLITVHARDQGVDVENLVDTTDVDAVSEAEIDDAVATLEESGSIGYANEMARDLVEQGKARLEVLPDNDARELLLELADYLIERGY</sequence>
<name>A0A3N6MLU4_NATCH</name>
<dbReference type="SFLD" id="SFLDS00005">
    <property type="entry name" value="Isoprenoid_Synthase_Type_I"/>
    <property type="match status" value="1"/>
</dbReference>
<dbReference type="InterPro" id="IPR008949">
    <property type="entry name" value="Isoprenoid_synthase_dom_sf"/>
</dbReference>
<accession>A0A3N6MLU4</accession>
<dbReference type="NCBIfam" id="NF040789">
    <property type="entry name" value="gerfarn_diphsyn"/>
    <property type="match status" value="1"/>
</dbReference>
<evidence type="ECO:0000256" key="4">
    <source>
        <dbReference type="ARBA" id="ARBA00022723"/>
    </source>
</evidence>
<evidence type="ECO:0000256" key="1">
    <source>
        <dbReference type="ARBA" id="ARBA00001946"/>
    </source>
</evidence>
<dbReference type="PROSITE" id="PS00444">
    <property type="entry name" value="POLYPRENYL_SYNTHASE_2"/>
    <property type="match status" value="1"/>
</dbReference>
<dbReference type="AlphaFoldDB" id="A0A3N6MLU4"/>
<dbReference type="SUPFAM" id="SSF48576">
    <property type="entry name" value="Terpenoid synthases"/>
    <property type="match status" value="1"/>
</dbReference>
<evidence type="ECO:0000256" key="5">
    <source>
        <dbReference type="ARBA" id="ARBA00022842"/>
    </source>
</evidence>
<proteinExistence type="inferred from homology"/>